<feature type="compositionally biased region" description="Low complexity" evidence="1">
    <location>
        <begin position="490"/>
        <end position="501"/>
    </location>
</feature>
<protein>
    <submittedName>
        <fullName evidence="2">Uncharacterized protein</fullName>
    </submittedName>
</protein>
<feature type="compositionally biased region" description="Pro residues" evidence="1">
    <location>
        <begin position="361"/>
        <end position="371"/>
    </location>
</feature>
<feature type="compositionally biased region" description="Acidic residues" evidence="1">
    <location>
        <begin position="417"/>
        <end position="433"/>
    </location>
</feature>
<feature type="compositionally biased region" description="Pro residues" evidence="1">
    <location>
        <begin position="566"/>
        <end position="578"/>
    </location>
</feature>
<feature type="compositionally biased region" description="Basic and acidic residues" evidence="1">
    <location>
        <begin position="337"/>
        <end position="353"/>
    </location>
</feature>
<organism evidence="2 3">
    <name type="scientific">Pristionchus entomophagus</name>
    <dbReference type="NCBI Taxonomy" id="358040"/>
    <lineage>
        <taxon>Eukaryota</taxon>
        <taxon>Metazoa</taxon>
        <taxon>Ecdysozoa</taxon>
        <taxon>Nematoda</taxon>
        <taxon>Chromadorea</taxon>
        <taxon>Rhabditida</taxon>
        <taxon>Rhabditina</taxon>
        <taxon>Diplogasteromorpha</taxon>
        <taxon>Diplogasteroidea</taxon>
        <taxon>Neodiplogasteridae</taxon>
        <taxon>Pristionchus</taxon>
    </lineage>
</organism>
<evidence type="ECO:0000256" key="1">
    <source>
        <dbReference type="SAM" id="MobiDB-lite"/>
    </source>
</evidence>
<accession>A0AAV5TTY3</accession>
<reference evidence="2" key="1">
    <citation type="submission" date="2023-10" db="EMBL/GenBank/DDBJ databases">
        <title>Genome assembly of Pristionchus species.</title>
        <authorList>
            <person name="Yoshida K."/>
            <person name="Sommer R.J."/>
        </authorList>
    </citation>
    <scope>NUCLEOTIDE SEQUENCE</scope>
    <source>
        <strain evidence="2">RS0144</strain>
    </source>
</reference>
<feature type="region of interest" description="Disordered" evidence="1">
    <location>
        <begin position="319"/>
        <end position="524"/>
    </location>
</feature>
<dbReference type="Proteomes" id="UP001432027">
    <property type="component" value="Unassembled WGS sequence"/>
</dbReference>
<feature type="compositionally biased region" description="Basic and acidic residues" evidence="1">
    <location>
        <begin position="398"/>
        <end position="416"/>
    </location>
</feature>
<proteinExistence type="predicted"/>
<name>A0AAV5TTY3_9BILA</name>
<dbReference type="EMBL" id="BTSX01000004">
    <property type="protein sequence ID" value="GMS97652.1"/>
    <property type="molecule type" value="Genomic_DNA"/>
</dbReference>
<feature type="compositionally biased region" description="Basic and acidic residues" evidence="1">
    <location>
        <begin position="379"/>
        <end position="388"/>
    </location>
</feature>
<keyword evidence="3" id="KW-1185">Reference proteome</keyword>
<feature type="region of interest" description="Disordered" evidence="1">
    <location>
        <begin position="541"/>
        <end position="590"/>
    </location>
</feature>
<feature type="non-terminal residue" evidence="2">
    <location>
        <position position="645"/>
    </location>
</feature>
<evidence type="ECO:0000313" key="3">
    <source>
        <dbReference type="Proteomes" id="UP001432027"/>
    </source>
</evidence>
<feature type="compositionally biased region" description="Basic and acidic residues" evidence="1">
    <location>
        <begin position="319"/>
        <end position="328"/>
    </location>
</feature>
<evidence type="ECO:0000313" key="2">
    <source>
        <dbReference type="EMBL" id="GMS97652.1"/>
    </source>
</evidence>
<dbReference type="AlphaFoldDB" id="A0AAV5TTY3"/>
<comment type="caution">
    <text evidence="2">The sequence shown here is derived from an EMBL/GenBank/DDBJ whole genome shotgun (WGS) entry which is preliminary data.</text>
</comment>
<sequence>YHSLSMTEESPDDPLVSGQSVQLSEDREHVIRRQAEAWNNFPLTVYPYHDSDFLEELATFMEKDEADFKRALHAHLLSKADEQGWNMDFLKSAVKTSLAYKDNKDVDKFIQNTYQYANFEHFIKEMVDIAIVDDHNHVFPVLDETTQPLYDDAVASMKNKDDKERKKDEMIARNLVDPKSVEEFHRGANRLRKAIIEAVNIHGAKDNSITKIRVMDGTGDIVYGINYNHVLTEYERLYNRKLTDECKKICGRSTLMKGLTKGQGPNCFIETFAMEVKSEGPERGTYIGVKKNSREYSEAEIQVEVEKCRERRSQFDHKMRKWNDRDNRPAFVPIAKPGEEENAEKQRQKREQQEGETANPSVPPPAPPPSHSPNTTNSSEERKLDEITRAIPSSTNEKGSDERMNETKKVMPREVDPQDDSDSNQGYSDDENIEEMRKATAKKKKKKEMEKERRRKLQEDDLSDFLSPSTQPPSPNYNRDAMMQIEETAPLHSSSLPLPSSIDHREEVPYGDLPPAPCPLSFDEGIESEDCQLQADLEKDQDRIPVSHPPMRRGIGQANSWDVPDPSAPPPLVDPPPIHRSGQQRTVDAPPAPWVACSPLVGQSSQSSCPSETRCNRCRCRISMVSQSILPLPIHTIHNIQDSLV</sequence>
<gene>
    <name evidence="2" type="ORF">PENTCL1PPCAC_19827</name>
</gene>
<feature type="non-terminal residue" evidence="2">
    <location>
        <position position="1"/>
    </location>
</feature>